<dbReference type="GO" id="GO:0031119">
    <property type="term" value="P:tRNA pseudouridine synthesis"/>
    <property type="evidence" value="ECO:0007669"/>
    <property type="project" value="UniProtKB-UniRule"/>
</dbReference>
<reference evidence="9 10" key="1">
    <citation type="submission" date="2016-10" db="EMBL/GenBank/DDBJ databases">
        <authorList>
            <person name="de Groot N.N."/>
        </authorList>
    </citation>
    <scope>NUCLEOTIDE SEQUENCE [LARGE SCALE GENOMIC DNA]</scope>
    <source>
        <strain evidence="9 10">DSM 18346</strain>
    </source>
</reference>
<keyword evidence="10" id="KW-1185">Reference proteome</keyword>
<comment type="subunit">
    <text evidence="4">Homodimer.</text>
</comment>
<feature type="domain" description="Pseudouridine synthase I TruA alpha/beta" evidence="8">
    <location>
        <begin position="8"/>
        <end position="105"/>
    </location>
</feature>
<dbReference type="NCBIfam" id="TIGR00071">
    <property type="entry name" value="hisT_truA"/>
    <property type="match status" value="1"/>
</dbReference>
<dbReference type="Gene3D" id="3.30.70.580">
    <property type="entry name" value="Pseudouridine synthase I, catalytic domain, N-terminal subdomain"/>
    <property type="match status" value="1"/>
</dbReference>
<evidence type="ECO:0000256" key="7">
    <source>
        <dbReference type="RuleBase" id="RU003792"/>
    </source>
</evidence>
<comment type="similarity">
    <text evidence="1 4 7">Belongs to the tRNA pseudouridine synthase TruA family.</text>
</comment>
<dbReference type="RefSeq" id="WP_090550547.1">
    <property type="nucleotide sequence ID" value="NZ_FNFP01000001.1"/>
</dbReference>
<comment type="function">
    <text evidence="4">Formation of pseudouridine at positions 38, 39 and 40 in the anticodon stem and loop of transfer RNAs.</text>
</comment>
<feature type="binding site" evidence="4 6">
    <location>
        <position position="111"/>
    </location>
    <ligand>
        <name>substrate</name>
    </ligand>
</feature>
<evidence type="ECO:0000256" key="2">
    <source>
        <dbReference type="ARBA" id="ARBA00022694"/>
    </source>
</evidence>
<dbReference type="Gene3D" id="3.30.70.660">
    <property type="entry name" value="Pseudouridine synthase I, catalytic domain, C-terminal subdomain"/>
    <property type="match status" value="1"/>
</dbReference>
<keyword evidence="2 4" id="KW-0819">tRNA processing</keyword>
<sequence>MRNIKLVIEYDGGRYNGWQRLKSSGETIQGKLEHVISEMVDFPIEIIGSGRTDAGVHAKGQVANFHTKSNMSTKEIHKYMNYYLPQDIVIKEVAEVGERFHSRYNVKNKKYVYYIWNDWIPSVFHRKYSYHLVDKLNIELMKEAAEKLVGTHDFIGFSSVKKTNKSTVRTIQEISITKEKHMVKFIFIGDGFLYNMVRIIMGTLVEIGLKQKNISHIDEILEGKNRSMAGQTLPPQGLFLEEVYY</sequence>
<dbReference type="EC" id="5.4.99.12" evidence="4"/>
<evidence type="ECO:0000256" key="3">
    <source>
        <dbReference type="ARBA" id="ARBA00023235"/>
    </source>
</evidence>
<evidence type="ECO:0000313" key="9">
    <source>
        <dbReference type="EMBL" id="SDK12052.1"/>
    </source>
</evidence>
<feature type="active site" description="Nucleophile" evidence="4 5">
    <location>
        <position position="53"/>
    </location>
</feature>
<organism evidence="9 10">
    <name type="scientific">Natronincola ferrireducens</name>
    <dbReference type="NCBI Taxonomy" id="393762"/>
    <lineage>
        <taxon>Bacteria</taxon>
        <taxon>Bacillati</taxon>
        <taxon>Bacillota</taxon>
        <taxon>Clostridia</taxon>
        <taxon>Peptostreptococcales</taxon>
        <taxon>Natronincolaceae</taxon>
        <taxon>Natronincola</taxon>
    </lineage>
</organism>
<evidence type="ECO:0000256" key="6">
    <source>
        <dbReference type="PIRSR" id="PIRSR001430-2"/>
    </source>
</evidence>
<comment type="catalytic activity">
    <reaction evidence="4 7">
        <text>uridine(38/39/40) in tRNA = pseudouridine(38/39/40) in tRNA</text>
        <dbReference type="Rhea" id="RHEA:22376"/>
        <dbReference type="Rhea" id="RHEA-COMP:10085"/>
        <dbReference type="Rhea" id="RHEA-COMP:10087"/>
        <dbReference type="ChEBI" id="CHEBI:65314"/>
        <dbReference type="ChEBI" id="CHEBI:65315"/>
        <dbReference type="EC" id="5.4.99.12"/>
    </reaction>
</comment>
<gene>
    <name evidence="4" type="primary">truA</name>
    <name evidence="9" type="ORF">SAMN05660472_00791</name>
</gene>
<dbReference type="InterPro" id="IPR020097">
    <property type="entry name" value="PsdUridine_synth_TruA_a/b_dom"/>
</dbReference>
<dbReference type="SUPFAM" id="SSF55120">
    <property type="entry name" value="Pseudouridine synthase"/>
    <property type="match status" value="1"/>
</dbReference>
<dbReference type="InterPro" id="IPR020095">
    <property type="entry name" value="PsdUridine_synth_TruA_C"/>
</dbReference>
<dbReference type="PANTHER" id="PTHR11142:SF22">
    <property type="entry name" value="TRNA PSEUDOURIDINE SYNTHASE A 2"/>
    <property type="match status" value="1"/>
</dbReference>
<dbReference type="PIRSF" id="PIRSF001430">
    <property type="entry name" value="tRNA_psdUrid_synth"/>
    <property type="match status" value="1"/>
</dbReference>
<dbReference type="GO" id="GO:0160147">
    <property type="term" value="F:tRNA pseudouridine(38-40) synthase activity"/>
    <property type="evidence" value="ECO:0007669"/>
    <property type="project" value="UniProtKB-EC"/>
</dbReference>
<dbReference type="EMBL" id="FNFP01000001">
    <property type="protein sequence ID" value="SDK12052.1"/>
    <property type="molecule type" value="Genomic_DNA"/>
</dbReference>
<evidence type="ECO:0000256" key="1">
    <source>
        <dbReference type="ARBA" id="ARBA00009375"/>
    </source>
</evidence>
<dbReference type="InterPro" id="IPR020103">
    <property type="entry name" value="PsdUridine_synth_cat_dom_sf"/>
</dbReference>
<protein>
    <recommendedName>
        <fullName evidence="4">tRNA pseudouridine synthase A</fullName>
        <ecNumber evidence="4">5.4.99.12</ecNumber>
    </recommendedName>
    <alternativeName>
        <fullName evidence="4">tRNA pseudouridine(38-40) synthase</fullName>
    </alternativeName>
    <alternativeName>
        <fullName evidence="4">tRNA pseudouridylate synthase I</fullName>
    </alternativeName>
    <alternativeName>
        <fullName evidence="4">tRNA-uridine isomerase I</fullName>
    </alternativeName>
</protein>
<dbReference type="AlphaFoldDB" id="A0A1G8ZAE7"/>
<dbReference type="InterPro" id="IPR001406">
    <property type="entry name" value="PsdUridine_synth_TruA"/>
</dbReference>
<evidence type="ECO:0000313" key="10">
    <source>
        <dbReference type="Proteomes" id="UP000198718"/>
    </source>
</evidence>
<keyword evidence="3 4" id="KW-0413">Isomerase</keyword>
<dbReference type="HAMAP" id="MF_00171">
    <property type="entry name" value="TruA"/>
    <property type="match status" value="1"/>
</dbReference>
<dbReference type="GO" id="GO:0003723">
    <property type="term" value="F:RNA binding"/>
    <property type="evidence" value="ECO:0007669"/>
    <property type="project" value="InterPro"/>
</dbReference>
<evidence type="ECO:0000256" key="4">
    <source>
        <dbReference type="HAMAP-Rule" id="MF_00171"/>
    </source>
</evidence>
<dbReference type="Pfam" id="PF01416">
    <property type="entry name" value="PseudoU_synth_1"/>
    <property type="match status" value="2"/>
</dbReference>
<evidence type="ECO:0000256" key="5">
    <source>
        <dbReference type="PIRSR" id="PIRSR001430-1"/>
    </source>
</evidence>
<dbReference type="Proteomes" id="UP000198718">
    <property type="component" value="Unassembled WGS sequence"/>
</dbReference>
<name>A0A1G8ZAE7_9FIRM</name>
<dbReference type="FunFam" id="3.30.70.580:FF:000001">
    <property type="entry name" value="tRNA pseudouridine synthase A"/>
    <property type="match status" value="1"/>
</dbReference>
<feature type="domain" description="Pseudouridine synthase I TruA alpha/beta" evidence="8">
    <location>
        <begin position="144"/>
        <end position="245"/>
    </location>
</feature>
<dbReference type="OrthoDB" id="9811823at2"/>
<dbReference type="STRING" id="393762.SAMN05660472_00791"/>
<dbReference type="CDD" id="cd02570">
    <property type="entry name" value="PseudoU_synth_EcTruA"/>
    <property type="match status" value="1"/>
</dbReference>
<dbReference type="PANTHER" id="PTHR11142">
    <property type="entry name" value="PSEUDOURIDYLATE SYNTHASE"/>
    <property type="match status" value="1"/>
</dbReference>
<proteinExistence type="inferred from homology"/>
<dbReference type="InterPro" id="IPR020094">
    <property type="entry name" value="TruA/RsuA/RluB/E/F_N"/>
</dbReference>
<accession>A0A1G8ZAE7</accession>
<comment type="caution">
    <text evidence="4">Lacks conserved residue(s) required for the propagation of feature annotation.</text>
</comment>
<evidence type="ECO:0000259" key="8">
    <source>
        <dbReference type="Pfam" id="PF01416"/>
    </source>
</evidence>